<evidence type="ECO:0000256" key="1">
    <source>
        <dbReference type="ARBA" id="ARBA00022737"/>
    </source>
</evidence>
<accession>A0ABD3RZ22</accession>
<proteinExistence type="predicted"/>
<evidence type="ECO:0000313" key="5">
    <source>
        <dbReference type="EMBL" id="KAL3817452.1"/>
    </source>
</evidence>
<protein>
    <recommendedName>
        <fullName evidence="4">K Homology domain-containing protein</fullName>
    </recommendedName>
</protein>
<comment type="caution">
    <text evidence="5">The sequence shown here is derived from an EMBL/GenBank/DDBJ whole genome shotgun (WGS) entry which is preliminary data.</text>
</comment>
<dbReference type="EMBL" id="JALLPB020000103">
    <property type="protein sequence ID" value="KAL3817452.1"/>
    <property type="molecule type" value="Genomic_DNA"/>
</dbReference>
<dbReference type="InterPro" id="IPR036612">
    <property type="entry name" value="KH_dom_type_1_sf"/>
</dbReference>
<dbReference type="PANTHER" id="PTHR10288">
    <property type="entry name" value="KH DOMAIN CONTAINING RNA BINDING PROTEIN"/>
    <property type="match status" value="1"/>
</dbReference>
<evidence type="ECO:0000259" key="4">
    <source>
        <dbReference type="SMART" id="SM00322"/>
    </source>
</evidence>
<evidence type="ECO:0000313" key="6">
    <source>
        <dbReference type="Proteomes" id="UP001530377"/>
    </source>
</evidence>
<dbReference type="PROSITE" id="PS50084">
    <property type="entry name" value="KH_TYPE_1"/>
    <property type="match status" value="2"/>
</dbReference>
<keyword evidence="2" id="KW-0694">RNA-binding</keyword>
<dbReference type="InterPro" id="IPR004088">
    <property type="entry name" value="KH_dom_type_1"/>
</dbReference>
<dbReference type="SUPFAM" id="SSF54791">
    <property type="entry name" value="Eukaryotic type KH-domain (KH-domain type I)"/>
    <property type="match status" value="2"/>
</dbReference>
<feature type="region of interest" description="Disordered" evidence="3">
    <location>
        <begin position="108"/>
        <end position="184"/>
    </location>
</feature>
<evidence type="ECO:0000256" key="2">
    <source>
        <dbReference type="PROSITE-ProRule" id="PRU00117"/>
    </source>
</evidence>
<dbReference type="SMART" id="SM00322">
    <property type="entry name" value="KH"/>
    <property type="match status" value="2"/>
</dbReference>
<feature type="compositionally biased region" description="Low complexity" evidence="3">
    <location>
        <begin position="164"/>
        <end position="183"/>
    </location>
</feature>
<feature type="compositionally biased region" description="Low complexity" evidence="3">
    <location>
        <begin position="147"/>
        <end position="157"/>
    </location>
</feature>
<organism evidence="5 6">
    <name type="scientific">Cyclostephanos tholiformis</name>
    <dbReference type="NCBI Taxonomy" id="382380"/>
    <lineage>
        <taxon>Eukaryota</taxon>
        <taxon>Sar</taxon>
        <taxon>Stramenopiles</taxon>
        <taxon>Ochrophyta</taxon>
        <taxon>Bacillariophyta</taxon>
        <taxon>Coscinodiscophyceae</taxon>
        <taxon>Thalassiosirophycidae</taxon>
        <taxon>Stephanodiscales</taxon>
        <taxon>Stephanodiscaceae</taxon>
        <taxon>Cyclostephanos</taxon>
    </lineage>
</organism>
<sequence length="376" mass="40503">MARRVGDERTSFGAVLCEGGVRFDLVVSTAPSWVYHSCPVLALYLVLGPRDTIDNDGARSLFAISVKSCSRTKLQTIRPPRYRLMDINAAKLNTFEILCDCNPRDAISTGSKNGEEEPMQPSLQNETPCPPQHSAAAQRTYKLVAESKSPSSPSLTTKTDDADSASISASGSPASSSSSLQASPQPRSHVALKLLLSNTASGLIIGRSGSTISDLQAKSLSRIKLSQGGDTFPGTRDRVCLIQGSLQNASLGVEMVLAKLYENQSLQNLSPTPFIASTSFTVRLLIPSACCGMIIGHGGSNIRTLKERSRSTYIQFSPKEHDMMIGERIMTITGPTLSSCVDCVLFILKDMALNPDISRYINMTTNYSKNSTPVRS</sequence>
<keyword evidence="6" id="KW-1185">Reference proteome</keyword>
<dbReference type="GO" id="GO:0003723">
    <property type="term" value="F:RNA binding"/>
    <property type="evidence" value="ECO:0007669"/>
    <property type="project" value="UniProtKB-UniRule"/>
</dbReference>
<gene>
    <name evidence="5" type="ORF">ACHAXA_001459</name>
</gene>
<dbReference type="Gene3D" id="3.30.1370.10">
    <property type="entry name" value="K Homology domain, type 1"/>
    <property type="match status" value="2"/>
</dbReference>
<reference evidence="5 6" key="1">
    <citation type="submission" date="2024-10" db="EMBL/GenBank/DDBJ databases">
        <title>Updated reference genomes for cyclostephanoid diatoms.</title>
        <authorList>
            <person name="Roberts W.R."/>
            <person name="Alverson A.J."/>
        </authorList>
    </citation>
    <scope>NUCLEOTIDE SEQUENCE [LARGE SCALE GENOMIC DNA]</scope>
    <source>
        <strain evidence="5 6">AJA228-03</strain>
    </source>
</reference>
<evidence type="ECO:0000256" key="3">
    <source>
        <dbReference type="SAM" id="MobiDB-lite"/>
    </source>
</evidence>
<feature type="domain" description="K Homology" evidence="4">
    <location>
        <begin position="188"/>
        <end position="261"/>
    </location>
</feature>
<name>A0ABD3RZ22_9STRA</name>
<feature type="domain" description="K Homology" evidence="4">
    <location>
        <begin position="278"/>
        <end position="352"/>
    </location>
</feature>
<keyword evidence="1" id="KW-0677">Repeat</keyword>
<dbReference type="Pfam" id="PF00013">
    <property type="entry name" value="KH_1"/>
    <property type="match status" value="2"/>
</dbReference>
<dbReference type="InterPro" id="IPR004087">
    <property type="entry name" value="KH_dom"/>
</dbReference>
<dbReference type="Proteomes" id="UP001530377">
    <property type="component" value="Unassembled WGS sequence"/>
</dbReference>
<dbReference type="AlphaFoldDB" id="A0ABD3RZ22"/>